<dbReference type="Gene3D" id="3.40.50.300">
    <property type="entry name" value="P-loop containing nucleotide triphosphate hydrolases"/>
    <property type="match status" value="1"/>
</dbReference>
<dbReference type="RefSeq" id="WP_012965802.1">
    <property type="nucleotide sequence ID" value="NC_013849.1"/>
</dbReference>
<protein>
    <recommendedName>
        <fullName evidence="3 4">Multifunctional fusion protein</fullName>
    </recommendedName>
    <domain>
        <recommendedName>
            <fullName evidence="3">UPF0200 protein Ferp_1305</fullName>
        </recommendedName>
    </domain>
    <domain>
        <recommendedName>
            <fullName evidence="4">UPF0201 protein Ferp_1305</fullName>
        </recommendedName>
    </domain>
</protein>
<reference evidence="5 6" key="2">
    <citation type="journal article" date="2011" name="Stand. Genomic Sci.">
        <title>Complete genome sequence of Ferroglobus placidus AEDII12DO.</title>
        <authorList>
            <person name="Anderson I."/>
            <person name="Risso C."/>
            <person name="Holmes D."/>
            <person name="Lucas S."/>
            <person name="Copeland A."/>
            <person name="Lapidus A."/>
            <person name="Cheng J.F."/>
            <person name="Bruce D."/>
            <person name="Goodwin L."/>
            <person name="Pitluck S."/>
            <person name="Saunders E."/>
            <person name="Brettin T."/>
            <person name="Detter J.C."/>
            <person name="Han C."/>
            <person name="Tapia R."/>
            <person name="Larimer F."/>
            <person name="Land M."/>
            <person name="Hauser L."/>
            <person name="Woyke T."/>
            <person name="Lovley D."/>
            <person name="Kyrpides N."/>
            <person name="Ivanova N."/>
        </authorList>
    </citation>
    <scope>NUCLEOTIDE SEQUENCE [LARGE SCALE GENOMIC DNA]</scope>
    <source>
        <strain evidence="6">DSM 10642 / AEDII12DO</strain>
    </source>
</reference>
<accession>D3RY96</accession>
<dbReference type="eggNOG" id="arCOG01045">
    <property type="taxonomic scope" value="Archaea"/>
</dbReference>
<dbReference type="HAMAP" id="MF_01112">
    <property type="entry name" value="UPF0201"/>
    <property type="match status" value="1"/>
</dbReference>
<comment type="similarity">
    <text evidence="3">Belongs to the UPF0200 family.</text>
</comment>
<dbReference type="STRING" id="589924.Ferp_1305"/>
<dbReference type="Gene3D" id="3.30.1440.10">
    <property type="match status" value="1"/>
</dbReference>
<name>D3RY96_FERPA</name>
<dbReference type="Pfam" id="PF01877">
    <property type="entry name" value="RNA_binding"/>
    <property type="match status" value="1"/>
</dbReference>
<dbReference type="PANTHER" id="PTHR41930:SF1">
    <property type="entry name" value="DEPHOSPHO-COA KINASE"/>
    <property type="match status" value="1"/>
</dbReference>
<evidence type="ECO:0000256" key="3">
    <source>
        <dbReference type="HAMAP-Rule" id="MF_01111"/>
    </source>
</evidence>
<dbReference type="EMBL" id="CP001899">
    <property type="protein sequence ID" value="ADC65459.1"/>
    <property type="molecule type" value="Genomic_DNA"/>
</dbReference>
<keyword evidence="1 3" id="KW-0547">Nucleotide-binding</keyword>
<dbReference type="GO" id="GO:0005524">
    <property type="term" value="F:ATP binding"/>
    <property type="evidence" value="ECO:0007669"/>
    <property type="project" value="UniProtKB-UniRule"/>
</dbReference>
<evidence type="ECO:0000256" key="2">
    <source>
        <dbReference type="ARBA" id="ARBA00022840"/>
    </source>
</evidence>
<dbReference type="PaxDb" id="589924-Ferp_1305"/>
<dbReference type="Pfam" id="PF13207">
    <property type="entry name" value="AAA_17"/>
    <property type="match status" value="1"/>
</dbReference>
<feature type="binding site" evidence="3">
    <location>
        <begin position="8"/>
        <end position="15"/>
    </location>
    <ligand>
        <name>ATP</name>
        <dbReference type="ChEBI" id="CHEBI:30616"/>
    </ligand>
</feature>
<gene>
    <name evidence="5" type="ordered locus">Ferp_1305</name>
</gene>
<dbReference type="HAMAP" id="MF_01111">
    <property type="entry name" value="UPF0200"/>
    <property type="match status" value="1"/>
</dbReference>
<dbReference type="HOGENOM" id="CLU_873208_0_0_2"/>
<evidence type="ECO:0000256" key="4">
    <source>
        <dbReference type="HAMAP-Rule" id="MF_01112"/>
    </source>
</evidence>
<dbReference type="InterPro" id="IPR022803">
    <property type="entry name" value="Ribosomal_uL5_dom_sf"/>
</dbReference>
<dbReference type="SUPFAM" id="SSF55282">
    <property type="entry name" value="RL5-like"/>
    <property type="match status" value="1"/>
</dbReference>
<evidence type="ECO:0000313" key="5">
    <source>
        <dbReference type="EMBL" id="ADC65459.1"/>
    </source>
</evidence>
<keyword evidence="6" id="KW-1185">Reference proteome</keyword>
<dbReference type="InterPro" id="IPR022970">
    <property type="entry name" value="NTP_hydrolase-rel"/>
</dbReference>
<dbReference type="InterPro" id="IPR002739">
    <property type="entry name" value="PAB1135-like"/>
</dbReference>
<reference evidence="6" key="1">
    <citation type="submission" date="2010-02" db="EMBL/GenBank/DDBJ databases">
        <title>Complete sequence of Ferroglobus placidus DSM 10642.</title>
        <authorList>
            <consortium name="US DOE Joint Genome Institute"/>
            <person name="Lucas S."/>
            <person name="Copeland A."/>
            <person name="Lapidus A."/>
            <person name="Cheng J.-F."/>
            <person name="Bruce D."/>
            <person name="Goodwin L."/>
            <person name="Pitluck S."/>
            <person name="Saunders E."/>
            <person name="Brettin T."/>
            <person name="Detter J.C."/>
            <person name="Han C."/>
            <person name="Tapia R."/>
            <person name="Larimer F."/>
            <person name="Land M."/>
            <person name="Hauser L."/>
            <person name="Kyrpides N."/>
            <person name="Ivanova N."/>
            <person name="Holmes D."/>
            <person name="Lovley D."/>
            <person name="Kyrpides N."/>
            <person name="Anderson I.J."/>
            <person name="Woyke T."/>
        </authorList>
    </citation>
    <scope>NUCLEOTIDE SEQUENCE [LARGE SCALE GENOMIC DNA]</scope>
    <source>
        <strain evidence="6">DSM 10642 / AEDII12DO</strain>
    </source>
</reference>
<dbReference type="PANTHER" id="PTHR41930">
    <property type="entry name" value="UPF0200 PROTEIN MJ1399"/>
    <property type="match status" value="1"/>
</dbReference>
<evidence type="ECO:0000313" key="6">
    <source>
        <dbReference type="Proteomes" id="UP000002613"/>
    </source>
</evidence>
<dbReference type="OrthoDB" id="85381at2157"/>
<dbReference type="InterPro" id="IPR027417">
    <property type="entry name" value="P-loop_NTPase"/>
</dbReference>
<keyword evidence="2 3" id="KW-0067">ATP-binding</keyword>
<dbReference type="Proteomes" id="UP000002613">
    <property type="component" value="Chromosome"/>
</dbReference>
<organism evidence="5 6">
    <name type="scientific">Ferroglobus placidus (strain DSM 10642 / AEDII12DO)</name>
    <dbReference type="NCBI Taxonomy" id="589924"/>
    <lineage>
        <taxon>Archaea</taxon>
        <taxon>Methanobacteriati</taxon>
        <taxon>Methanobacteriota</taxon>
        <taxon>Archaeoglobi</taxon>
        <taxon>Archaeoglobales</taxon>
        <taxon>Archaeoglobaceae</taxon>
        <taxon>Ferroglobus</taxon>
    </lineage>
</organism>
<proteinExistence type="inferred from homology"/>
<sequence>MKIIAFVGLPLSGKTTAAEIAREMGIPVVVMGDVVREETKRRGLELTDENVGRVASELRKKEGMDAIAKRIIPKIRELGKNHGAVVVDGIRGIAEVERLKKEFGEDFILIAIECPLEIRFQRALKRKREDDVKTIEDLKKRDERELSWSMEEALKIADFTIENTSTLEEFREKVRALLDRLIEKVEIEVETDIHPTEDPEKVINAVKNIFPDAEIEIVDGKLKAKAKSLEKFRDLIRRQRILDTVRSEMIKNRRGREITLLLNKQVATVSKISFTDYDATLSPIIVRFRLYRVDFEKFLNYIAPKTKAGKPVGEVESLWS</sequence>
<dbReference type="SUPFAM" id="SSF52540">
    <property type="entry name" value="P-loop containing nucleoside triphosphate hydrolases"/>
    <property type="match status" value="1"/>
</dbReference>
<comment type="similarity">
    <text evidence="4">Belongs to the UPF0201 family.</text>
</comment>
<dbReference type="KEGG" id="fpl:Ferp_1305"/>
<dbReference type="GeneID" id="8778818"/>
<dbReference type="AlphaFoldDB" id="D3RY96"/>
<evidence type="ECO:0000256" key="1">
    <source>
        <dbReference type="ARBA" id="ARBA00022741"/>
    </source>
</evidence>